<name>A0ABV1G626_9FIRM</name>
<evidence type="ECO:0000256" key="6">
    <source>
        <dbReference type="ARBA" id="ARBA00023316"/>
    </source>
</evidence>
<dbReference type="PROSITE" id="PS51186">
    <property type="entry name" value="GNAT"/>
    <property type="match status" value="1"/>
</dbReference>
<proteinExistence type="inferred from homology"/>
<dbReference type="PANTHER" id="PTHR36174:SF1">
    <property type="entry name" value="LIPID II:GLYCINE GLYCYLTRANSFERASE"/>
    <property type="match status" value="1"/>
</dbReference>
<dbReference type="PANTHER" id="PTHR36174">
    <property type="entry name" value="LIPID II:GLYCINE GLYCYLTRANSFERASE"/>
    <property type="match status" value="1"/>
</dbReference>
<dbReference type="PROSITE" id="PS51191">
    <property type="entry name" value="FEMABX"/>
    <property type="match status" value="1"/>
</dbReference>
<dbReference type="InterPro" id="IPR016181">
    <property type="entry name" value="Acyl_CoA_acyltransferase"/>
</dbReference>
<gene>
    <name evidence="8" type="ORF">WMO66_06345</name>
</gene>
<dbReference type="InterPro" id="IPR000182">
    <property type="entry name" value="GNAT_dom"/>
</dbReference>
<feature type="domain" description="N-acetyltransferase" evidence="7">
    <location>
        <begin position="178"/>
        <end position="328"/>
    </location>
</feature>
<sequence length="353" mass="40807">MTELIQESTLAEYEAFVQSHPKGHFAQSSLWAKQKPAWKWRAIVSRGADGRIRGSIAFLIRTMPYIHKTMLYACRGPVCDLDDRETFGELVAAARELAKEYKAYVIKIDPDVPVENEDFRRMLEDFGFRTRHGGKNFEAIQPKFVFRLWLNGRTEDELMASFHQKWRYNIRLAVKKGVEVRVCGKEMVPDFARIMLTTGVRDGFVTRPPEYFANMLDNLGEHARLYMAFHEGQPIAGTLAIHYGDKVWYLYGASSNEHRNLMPNYLLQWSMIQWAVETGCSVYDFRGVSGDISEDNPLYGLYKFKKGFGGDFTEFVGEYDLVLKRTAWLIAEKGSVLYKNLNAKLYLLKNRKK</sequence>
<organism evidence="8 9">
    <name type="scientific">Faecousia intestinalis</name>
    <dbReference type="NCBI Taxonomy" id="3133167"/>
    <lineage>
        <taxon>Bacteria</taxon>
        <taxon>Bacillati</taxon>
        <taxon>Bacillota</taxon>
        <taxon>Clostridia</taxon>
        <taxon>Eubacteriales</taxon>
        <taxon>Oscillospiraceae</taxon>
        <taxon>Faecousia</taxon>
    </lineage>
</organism>
<evidence type="ECO:0000313" key="9">
    <source>
        <dbReference type="Proteomes" id="UP001491552"/>
    </source>
</evidence>
<keyword evidence="3" id="KW-0133">Cell shape</keyword>
<dbReference type="Proteomes" id="UP001491552">
    <property type="component" value="Unassembled WGS sequence"/>
</dbReference>
<evidence type="ECO:0000256" key="2">
    <source>
        <dbReference type="ARBA" id="ARBA00022679"/>
    </source>
</evidence>
<evidence type="ECO:0000259" key="7">
    <source>
        <dbReference type="PROSITE" id="PS51186"/>
    </source>
</evidence>
<dbReference type="InterPro" id="IPR050644">
    <property type="entry name" value="PG_Glycine_Bridge_Synth"/>
</dbReference>
<comment type="similarity">
    <text evidence="1">Belongs to the FemABX family.</text>
</comment>
<accession>A0ABV1G626</accession>
<dbReference type="InterPro" id="IPR003447">
    <property type="entry name" value="FEMABX"/>
</dbReference>
<evidence type="ECO:0000256" key="4">
    <source>
        <dbReference type="ARBA" id="ARBA00022984"/>
    </source>
</evidence>
<dbReference type="SUPFAM" id="SSF55729">
    <property type="entry name" value="Acyl-CoA N-acyltransferases (Nat)"/>
    <property type="match status" value="2"/>
</dbReference>
<keyword evidence="4" id="KW-0573">Peptidoglycan synthesis</keyword>
<reference evidence="8 9" key="1">
    <citation type="submission" date="2024-03" db="EMBL/GenBank/DDBJ databases">
        <title>Human intestinal bacterial collection.</title>
        <authorList>
            <person name="Pauvert C."/>
            <person name="Hitch T.C.A."/>
            <person name="Clavel T."/>
        </authorList>
    </citation>
    <scope>NUCLEOTIDE SEQUENCE [LARGE SCALE GENOMIC DNA]</scope>
    <source>
        <strain evidence="8 9">CLA-AA-H192</strain>
    </source>
</reference>
<protein>
    <submittedName>
        <fullName evidence="8">Peptidoglycan bridge formation glycyltransferase FemA/FemB family protein</fullName>
    </submittedName>
</protein>
<evidence type="ECO:0000313" key="8">
    <source>
        <dbReference type="EMBL" id="MEQ2510865.1"/>
    </source>
</evidence>
<evidence type="ECO:0000256" key="1">
    <source>
        <dbReference type="ARBA" id="ARBA00009943"/>
    </source>
</evidence>
<dbReference type="Pfam" id="PF02388">
    <property type="entry name" value="FemAB"/>
    <property type="match status" value="2"/>
</dbReference>
<comment type="caution">
    <text evidence="8">The sequence shown here is derived from an EMBL/GenBank/DDBJ whole genome shotgun (WGS) entry which is preliminary data.</text>
</comment>
<keyword evidence="5" id="KW-0012">Acyltransferase</keyword>
<keyword evidence="9" id="KW-1185">Reference proteome</keyword>
<keyword evidence="2" id="KW-0808">Transferase</keyword>
<dbReference type="EMBL" id="JBBMFF010000197">
    <property type="protein sequence ID" value="MEQ2510865.1"/>
    <property type="molecule type" value="Genomic_DNA"/>
</dbReference>
<keyword evidence="6" id="KW-0961">Cell wall biogenesis/degradation</keyword>
<dbReference type="RefSeq" id="WP_349135551.1">
    <property type="nucleotide sequence ID" value="NZ_JBBMFF010000197.1"/>
</dbReference>
<evidence type="ECO:0000256" key="5">
    <source>
        <dbReference type="ARBA" id="ARBA00023315"/>
    </source>
</evidence>
<dbReference type="Gene3D" id="3.40.630.30">
    <property type="match status" value="2"/>
</dbReference>
<evidence type="ECO:0000256" key="3">
    <source>
        <dbReference type="ARBA" id="ARBA00022960"/>
    </source>
</evidence>